<dbReference type="Proteomes" id="UP000239352">
    <property type="component" value="Unassembled WGS sequence"/>
</dbReference>
<feature type="region of interest" description="Disordered" evidence="1">
    <location>
        <begin position="1"/>
        <end position="22"/>
    </location>
</feature>
<evidence type="ECO:0000259" key="2">
    <source>
        <dbReference type="Pfam" id="PF04149"/>
    </source>
</evidence>
<dbReference type="Pfam" id="PF04149">
    <property type="entry name" value="DUF397"/>
    <property type="match status" value="1"/>
</dbReference>
<dbReference type="InParanoid" id="A0A2T0GYT0"/>
<proteinExistence type="predicted"/>
<reference evidence="3 4" key="1">
    <citation type="submission" date="2018-03" db="EMBL/GenBank/DDBJ databases">
        <title>Actinopolyspora mortivallis from Sahara, screening for active biomolecules.</title>
        <authorList>
            <person name="Selama O."/>
            <person name="Wellington E.M.H."/>
            <person name="Hacene H."/>
        </authorList>
    </citation>
    <scope>NUCLEOTIDE SEQUENCE [LARGE SCALE GENOMIC DNA]</scope>
    <source>
        <strain evidence="3 4">M5A</strain>
    </source>
</reference>
<comment type="caution">
    <text evidence="3">The sequence shown here is derived from an EMBL/GenBank/DDBJ whole genome shotgun (WGS) entry which is preliminary data.</text>
</comment>
<evidence type="ECO:0000313" key="4">
    <source>
        <dbReference type="Proteomes" id="UP000239352"/>
    </source>
</evidence>
<evidence type="ECO:0000256" key="1">
    <source>
        <dbReference type="SAM" id="MobiDB-lite"/>
    </source>
</evidence>
<dbReference type="AlphaFoldDB" id="A0A2T0GYT0"/>
<gene>
    <name evidence="3" type="ORF">CEP50_06520</name>
</gene>
<organism evidence="3 4">
    <name type="scientific">Actinopolyspora mortivallis</name>
    <dbReference type="NCBI Taxonomy" id="33906"/>
    <lineage>
        <taxon>Bacteria</taxon>
        <taxon>Bacillati</taxon>
        <taxon>Actinomycetota</taxon>
        <taxon>Actinomycetes</taxon>
        <taxon>Actinopolysporales</taxon>
        <taxon>Actinopolysporaceae</taxon>
        <taxon>Actinopolyspora</taxon>
    </lineage>
</organism>
<accession>A0A2T0GYT0</accession>
<dbReference type="STRING" id="1050202.GCA_000384035_02953"/>
<sequence length="80" mass="8650">MTNPLRPRSTSEELDTATWRKSSFSNDQGQCVETAALSDGTVAVRNSNRPDAGVVLFTRAEMAAWINGCKAGEFDDLARG</sequence>
<dbReference type="RefSeq" id="WP_106113030.1">
    <property type="nucleotide sequence ID" value="NZ_PVSR01000005.1"/>
</dbReference>
<feature type="domain" description="DUF397" evidence="2">
    <location>
        <begin position="17"/>
        <end position="70"/>
    </location>
</feature>
<name>A0A2T0GYT0_ACTMO</name>
<dbReference type="InterPro" id="IPR007278">
    <property type="entry name" value="DUF397"/>
</dbReference>
<dbReference type="EMBL" id="PVSR01000005">
    <property type="protein sequence ID" value="PRW64275.1"/>
    <property type="molecule type" value="Genomic_DNA"/>
</dbReference>
<protein>
    <submittedName>
        <fullName evidence="3">DUF397 domain-containing protein</fullName>
    </submittedName>
</protein>
<keyword evidence="4" id="KW-1185">Reference proteome</keyword>
<evidence type="ECO:0000313" key="3">
    <source>
        <dbReference type="EMBL" id="PRW64275.1"/>
    </source>
</evidence>